<feature type="compositionally biased region" description="Low complexity" evidence="2">
    <location>
        <begin position="402"/>
        <end position="412"/>
    </location>
</feature>
<dbReference type="PANTHER" id="PTHR22599">
    <property type="entry name" value="MPS ONE BINDER KINASE ACTIVATOR-LIKE MOB"/>
    <property type="match status" value="1"/>
</dbReference>
<feature type="compositionally biased region" description="Acidic residues" evidence="2">
    <location>
        <begin position="346"/>
        <end position="358"/>
    </location>
</feature>
<evidence type="ECO:0000256" key="1">
    <source>
        <dbReference type="PIRSR" id="PIRSR605301-1"/>
    </source>
</evidence>
<dbReference type="EMBL" id="KV426295">
    <property type="protein sequence ID" value="KZV82977.1"/>
    <property type="molecule type" value="Genomic_DNA"/>
</dbReference>
<feature type="compositionally biased region" description="Acidic residues" evidence="2">
    <location>
        <begin position="427"/>
        <end position="446"/>
    </location>
</feature>
<feature type="region of interest" description="Disordered" evidence="2">
    <location>
        <begin position="219"/>
        <end position="255"/>
    </location>
</feature>
<feature type="compositionally biased region" description="Pro residues" evidence="2">
    <location>
        <begin position="334"/>
        <end position="344"/>
    </location>
</feature>
<dbReference type="InterPro" id="IPR005301">
    <property type="entry name" value="MOB_kinase_act_fam"/>
</dbReference>
<dbReference type="SMART" id="SM01388">
    <property type="entry name" value="Mob1_phocein"/>
    <property type="match status" value="1"/>
</dbReference>
<dbReference type="InParanoid" id="A0A165CRQ7"/>
<keyword evidence="1" id="KW-0479">Metal-binding</keyword>
<dbReference type="Pfam" id="PF03637">
    <property type="entry name" value="Mob1_phocein"/>
    <property type="match status" value="1"/>
</dbReference>
<keyword evidence="4" id="KW-1185">Reference proteome</keyword>
<feature type="binding site" evidence="1">
    <location>
        <position position="172"/>
    </location>
    <ligand>
        <name>Zn(2+)</name>
        <dbReference type="ChEBI" id="CHEBI:29105"/>
    </ligand>
</feature>
<keyword evidence="1" id="KW-0862">Zinc</keyword>
<dbReference type="InterPro" id="IPR036703">
    <property type="entry name" value="MOB_kinase_act_sf"/>
</dbReference>
<feature type="region of interest" description="Disordered" evidence="2">
    <location>
        <begin position="313"/>
        <end position="480"/>
    </location>
</feature>
<feature type="compositionally biased region" description="Acidic residues" evidence="2">
    <location>
        <begin position="387"/>
        <end position="397"/>
    </location>
</feature>
<evidence type="ECO:0000313" key="4">
    <source>
        <dbReference type="Proteomes" id="UP000077266"/>
    </source>
</evidence>
<dbReference type="SUPFAM" id="SSF101152">
    <property type="entry name" value="Mob1/phocein"/>
    <property type="match status" value="1"/>
</dbReference>
<dbReference type="OrthoDB" id="10262609at2759"/>
<dbReference type="Proteomes" id="UP000077266">
    <property type="component" value="Unassembled WGS sequence"/>
</dbReference>
<reference evidence="3 4" key="1">
    <citation type="journal article" date="2016" name="Mol. Biol. Evol.">
        <title>Comparative Genomics of Early-Diverging Mushroom-Forming Fungi Provides Insights into the Origins of Lignocellulose Decay Capabilities.</title>
        <authorList>
            <person name="Nagy L.G."/>
            <person name="Riley R."/>
            <person name="Tritt A."/>
            <person name="Adam C."/>
            <person name="Daum C."/>
            <person name="Floudas D."/>
            <person name="Sun H."/>
            <person name="Yadav J.S."/>
            <person name="Pangilinan J."/>
            <person name="Larsson K.H."/>
            <person name="Matsuura K."/>
            <person name="Barry K."/>
            <person name="Labutti K."/>
            <person name="Kuo R."/>
            <person name="Ohm R.A."/>
            <person name="Bhattacharya S.S."/>
            <person name="Shirouzu T."/>
            <person name="Yoshinaga Y."/>
            <person name="Martin F.M."/>
            <person name="Grigoriev I.V."/>
            <person name="Hibbett D.S."/>
        </authorList>
    </citation>
    <scope>NUCLEOTIDE SEQUENCE [LARGE SCALE GENOMIC DNA]</scope>
    <source>
        <strain evidence="3 4">HHB12029</strain>
    </source>
</reference>
<feature type="binding site" evidence="1">
    <location>
        <position position="97"/>
    </location>
    <ligand>
        <name>Zn(2+)</name>
        <dbReference type="ChEBI" id="CHEBI:29105"/>
    </ligand>
</feature>
<sequence>MAAAAVARPQRGERFASFFPPVPEPVPSVFNIESAFQLQEYIALLIRHDVHDVDKIVSVPASVDDKTVDEACWIYEHLRRLAQDLTHPLITTLQQECTRQTCPEMKAGEWLYLCVAHGNGGTTEAYYILHTLDSATALLTSSKAFNSRINIPPASLRHFSSLARRLSRIFAHAYFHHREAFEQAEAETSLYARFLALSQKFDLVPAEFLLIPTPPPTVPALETGATDSGKGTSPGAESPNDALSPNSLSRLGRPRTDTMYFSGDFNFMAAAAAANGGSSPSSQTAAPAPPAVEPKAALHDLREPDRTDASLDIFHSGFEDGTSASAETTEDAPPEPPRANPVPLPEEGEGEGQPEAESDAGNPFADPIEPEQEQEQESYVTVKDFVDEKDELQDVDLTDAIAPPAEETPVEVPRGKSPLVEPKLEEESAPAEEEPAAAVEAAEDVPAETVEEHKETVEESGADADADKENAPVQEHEAAP</sequence>
<feature type="binding site" evidence="1">
    <location>
        <position position="102"/>
    </location>
    <ligand>
        <name>Zn(2+)</name>
        <dbReference type="ChEBI" id="CHEBI:29105"/>
    </ligand>
</feature>
<protein>
    <submittedName>
        <fullName evidence="3">Mob1/phocein</fullName>
    </submittedName>
</protein>
<feature type="compositionally biased region" description="Basic and acidic residues" evidence="2">
    <location>
        <begin position="465"/>
        <end position="480"/>
    </location>
</feature>
<dbReference type="AlphaFoldDB" id="A0A165CRQ7"/>
<evidence type="ECO:0000313" key="3">
    <source>
        <dbReference type="EMBL" id="KZV82977.1"/>
    </source>
</evidence>
<gene>
    <name evidence="3" type="ORF">EXIGLDRAFT_778038</name>
</gene>
<dbReference type="STRING" id="1314781.A0A165CRQ7"/>
<organism evidence="3 4">
    <name type="scientific">Exidia glandulosa HHB12029</name>
    <dbReference type="NCBI Taxonomy" id="1314781"/>
    <lineage>
        <taxon>Eukaryota</taxon>
        <taxon>Fungi</taxon>
        <taxon>Dikarya</taxon>
        <taxon>Basidiomycota</taxon>
        <taxon>Agaricomycotina</taxon>
        <taxon>Agaricomycetes</taxon>
        <taxon>Auriculariales</taxon>
        <taxon>Exidiaceae</taxon>
        <taxon>Exidia</taxon>
    </lineage>
</organism>
<proteinExistence type="predicted"/>
<evidence type="ECO:0000256" key="2">
    <source>
        <dbReference type="SAM" id="MobiDB-lite"/>
    </source>
</evidence>
<name>A0A165CRQ7_EXIGL</name>
<dbReference type="Gene3D" id="1.20.140.30">
    <property type="entry name" value="MOB kinase activator"/>
    <property type="match status" value="1"/>
</dbReference>
<accession>A0A165CRQ7</accession>
<feature type="binding site" evidence="1">
    <location>
        <position position="177"/>
    </location>
    <ligand>
        <name>Zn(2+)</name>
        <dbReference type="ChEBI" id="CHEBI:29105"/>
    </ligand>
</feature>